<dbReference type="Pfam" id="PF13302">
    <property type="entry name" value="Acetyltransf_3"/>
    <property type="match status" value="1"/>
</dbReference>
<dbReference type="GO" id="GO:0016747">
    <property type="term" value="F:acyltransferase activity, transferring groups other than amino-acyl groups"/>
    <property type="evidence" value="ECO:0007669"/>
    <property type="project" value="InterPro"/>
</dbReference>
<dbReference type="CDD" id="cd04301">
    <property type="entry name" value="NAT_SF"/>
    <property type="match status" value="1"/>
</dbReference>
<dbReference type="EMBL" id="WEGJ01000022">
    <property type="protein sequence ID" value="MQY14560.1"/>
    <property type="molecule type" value="Genomic_DNA"/>
</dbReference>
<dbReference type="Gene3D" id="3.40.630.30">
    <property type="match status" value="1"/>
</dbReference>
<comment type="caution">
    <text evidence="2">The sequence shown here is derived from an EMBL/GenBank/DDBJ whole genome shotgun (WGS) entry which is preliminary data.</text>
</comment>
<organism evidence="2 3">
    <name type="scientific">Streptomyces smaragdinus</name>
    <dbReference type="NCBI Taxonomy" id="2585196"/>
    <lineage>
        <taxon>Bacteria</taxon>
        <taxon>Bacillati</taxon>
        <taxon>Actinomycetota</taxon>
        <taxon>Actinomycetes</taxon>
        <taxon>Kitasatosporales</taxon>
        <taxon>Streptomycetaceae</taxon>
        <taxon>Streptomyces</taxon>
    </lineage>
</organism>
<dbReference type="InterPro" id="IPR000182">
    <property type="entry name" value="GNAT_dom"/>
</dbReference>
<proteinExistence type="predicted"/>
<evidence type="ECO:0000313" key="2">
    <source>
        <dbReference type="EMBL" id="MQY14560.1"/>
    </source>
</evidence>
<dbReference type="PANTHER" id="PTHR43792">
    <property type="entry name" value="GNAT FAMILY, PUTATIVE (AFU_ORTHOLOGUE AFUA_3G00765)-RELATED-RELATED"/>
    <property type="match status" value="1"/>
</dbReference>
<accession>A0A7K0CM56</accession>
<dbReference type="OrthoDB" id="3829771at2"/>
<dbReference type="InterPro" id="IPR016181">
    <property type="entry name" value="Acyl_CoA_acyltransferase"/>
</dbReference>
<dbReference type="Proteomes" id="UP000466345">
    <property type="component" value="Unassembled WGS sequence"/>
</dbReference>
<gene>
    <name evidence="2" type="ORF">SRB5_47280</name>
</gene>
<sequence length="182" mass="19555">MSAFPSGVELAGEDLVLREWTDADLPVLRTLMDDPDVAYWTPLVSPFDEAAARAYLTRSRGYRAEGRTIQLAITRGGGEPLGEVLIMRSRHEGQDPGTLEIGYSVGAAHRGQGLASRAVRVVAAYAFAELGAPSLVLELESENAGSVGVARSSGFRLLDVPLIEGTEKGRSFALQTWGRDRP</sequence>
<keyword evidence="3" id="KW-1185">Reference proteome</keyword>
<evidence type="ECO:0000313" key="3">
    <source>
        <dbReference type="Proteomes" id="UP000466345"/>
    </source>
</evidence>
<dbReference type="RefSeq" id="WP_153455363.1">
    <property type="nucleotide sequence ID" value="NZ_WEGJ01000022.1"/>
</dbReference>
<feature type="domain" description="N-acetyltransferase" evidence="1">
    <location>
        <begin position="15"/>
        <end position="173"/>
    </location>
</feature>
<evidence type="ECO:0000259" key="1">
    <source>
        <dbReference type="PROSITE" id="PS51186"/>
    </source>
</evidence>
<reference evidence="2 3" key="1">
    <citation type="submission" date="2019-10" db="EMBL/GenBank/DDBJ databases">
        <title>Streptomyces smaragdinus sp. nov. and Streptomyces fabii sp. nov., isolated from the gut of fungus growing-termite Macrotermes natalensis.</title>
        <authorList>
            <person name="Schwitalla J."/>
            <person name="Benndorf R."/>
            <person name="Martin K."/>
            <person name="De Beer W."/>
            <person name="Kaster A.-K."/>
            <person name="Vollmers J."/>
            <person name="Poulsen M."/>
            <person name="Beemelmanns C."/>
        </authorList>
    </citation>
    <scope>NUCLEOTIDE SEQUENCE [LARGE SCALE GENOMIC DNA]</scope>
    <source>
        <strain evidence="2 3">RB5</strain>
    </source>
</reference>
<dbReference type="SUPFAM" id="SSF55729">
    <property type="entry name" value="Acyl-CoA N-acyltransferases (Nat)"/>
    <property type="match status" value="1"/>
</dbReference>
<name>A0A7K0CM56_9ACTN</name>
<protein>
    <recommendedName>
        <fullName evidence="1">N-acetyltransferase domain-containing protein</fullName>
    </recommendedName>
</protein>
<dbReference type="AlphaFoldDB" id="A0A7K0CM56"/>
<dbReference type="PROSITE" id="PS51186">
    <property type="entry name" value="GNAT"/>
    <property type="match status" value="1"/>
</dbReference>
<dbReference type="InterPro" id="IPR051531">
    <property type="entry name" value="N-acetyltransferase"/>
</dbReference>